<dbReference type="Proteomes" id="UP000695022">
    <property type="component" value="Unplaced"/>
</dbReference>
<evidence type="ECO:0000313" key="1">
    <source>
        <dbReference type="Proteomes" id="UP000695022"/>
    </source>
</evidence>
<protein>
    <submittedName>
        <fullName evidence="2">Plectin-like</fullName>
    </submittedName>
</protein>
<gene>
    <name evidence="2" type="primary">LOC106813778</name>
</gene>
<dbReference type="GeneID" id="106813778"/>
<name>A0ABM1EMR3_PRICU</name>
<dbReference type="Gene3D" id="1.10.418.10">
    <property type="entry name" value="Calponin-like domain"/>
    <property type="match status" value="1"/>
</dbReference>
<keyword evidence="1" id="KW-1185">Reference proteome</keyword>
<dbReference type="SUPFAM" id="SSF47576">
    <property type="entry name" value="Calponin-homology domain, CH-domain"/>
    <property type="match status" value="1"/>
</dbReference>
<dbReference type="RefSeq" id="XP_014673484.1">
    <property type="nucleotide sequence ID" value="XM_014817998.1"/>
</dbReference>
<proteinExistence type="predicted"/>
<sequence>MDYWIQTETAASKRFEMRREEHKDERDEIQKKTFTTGVNMHLKKCDCRVDDLYEDLRNGHSLIMLIQVLSGDQLVSTTHMRQTETDAEIETESEV</sequence>
<reference evidence="2" key="1">
    <citation type="submission" date="2025-08" db="UniProtKB">
        <authorList>
            <consortium name="RefSeq"/>
        </authorList>
    </citation>
    <scope>IDENTIFICATION</scope>
</reference>
<organism evidence="1 2">
    <name type="scientific">Priapulus caudatus</name>
    <name type="common">Priapulid worm</name>
    <dbReference type="NCBI Taxonomy" id="37621"/>
    <lineage>
        <taxon>Eukaryota</taxon>
        <taxon>Metazoa</taxon>
        <taxon>Ecdysozoa</taxon>
        <taxon>Scalidophora</taxon>
        <taxon>Priapulida</taxon>
        <taxon>Priapulimorpha</taxon>
        <taxon>Priapulimorphida</taxon>
        <taxon>Priapulidae</taxon>
        <taxon>Priapulus</taxon>
    </lineage>
</organism>
<evidence type="ECO:0000313" key="2">
    <source>
        <dbReference type="RefSeq" id="XP_014673484.1"/>
    </source>
</evidence>
<accession>A0ABM1EMR3</accession>
<dbReference type="InterPro" id="IPR036872">
    <property type="entry name" value="CH_dom_sf"/>
</dbReference>